<dbReference type="Proteomes" id="UP000585638">
    <property type="component" value="Unassembled WGS sequence"/>
</dbReference>
<organism evidence="2 3">
    <name type="scientific">Kutzneria kofuensis</name>
    <dbReference type="NCBI Taxonomy" id="103725"/>
    <lineage>
        <taxon>Bacteria</taxon>
        <taxon>Bacillati</taxon>
        <taxon>Actinomycetota</taxon>
        <taxon>Actinomycetes</taxon>
        <taxon>Pseudonocardiales</taxon>
        <taxon>Pseudonocardiaceae</taxon>
        <taxon>Kutzneria</taxon>
    </lineage>
</organism>
<evidence type="ECO:0000259" key="1">
    <source>
        <dbReference type="PROSITE" id="PS50943"/>
    </source>
</evidence>
<keyword evidence="3" id="KW-1185">Reference proteome</keyword>
<proteinExistence type="predicted"/>
<dbReference type="SUPFAM" id="SSF47413">
    <property type="entry name" value="lambda repressor-like DNA-binding domains"/>
    <property type="match status" value="1"/>
</dbReference>
<dbReference type="CDD" id="cd00093">
    <property type="entry name" value="HTH_XRE"/>
    <property type="match status" value="1"/>
</dbReference>
<evidence type="ECO:0000313" key="3">
    <source>
        <dbReference type="Proteomes" id="UP000585638"/>
    </source>
</evidence>
<dbReference type="InterPro" id="IPR010982">
    <property type="entry name" value="Lambda_DNA-bd_dom_sf"/>
</dbReference>
<dbReference type="RefSeq" id="WP_184861400.1">
    <property type="nucleotide sequence ID" value="NZ_BAAAWY010000053.1"/>
</dbReference>
<feature type="domain" description="HTH cro/C1-type" evidence="1">
    <location>
        <begin position="45"/>
        <end position="80"/>
    </location>
</feature>
<dbReference type="Gene3D" id="1.10.260.40">
    <property type="entry name" value="lambda repressor-like DNA-binding domains"/>
    <property type="match status" value="1"/>
</dbReference>
<dbReference type="PROSITE" id="PS50943">
    <property type="entry name" value="HTH_CROC1"/>
    <property type="match status" value="1"/>
</dbReference>
<comment type="caution">
    <text evidence="2">The sequence shown here is derived from an EMBL/GenBank/DDBJ whole genome shotgun (WGS) entry which is preliminary data.</text>
</comment>
<dbReference type="AlphaFoldDB" id="A0A7W9KFT3"/>
<reference evidence="2 3" key="1">
    <citation type="submission" date="2020-08" db="EMBL/GenBank/DDBJ databases">
        <title>Sequencing the genomes of 1000 actinobacteria strains.</title>
        <authorList>
            <person name="Klenk H.-P."/>
        </authorList>
    </citation>
    <scope>NUCLEOTIDE SEQUENCE [LARGE SCALE GENOMIC DNA]</scope>
    <source>
        <strain evidence="2 3">DSM 43851</strain>
    </source>
</reference>
<dbReference type="Pfam" id="PF01381">
    <property type="entry name" value="HTH_3"/>
    <property type="match status" value="1"/>
</dbReference>
<dbReference type="GO" id="GO:0003677">
    <property type="term" value="F:DNA binding"/>
    <property type="evidence" value="ECO:0007669"/>
    <property type="project" value="InterPro"/>
</dbReference>
<evidence type="ECO:0000313" key="2">
    <source>
        <dbReference type="EMBL" id="MBB5891348.1"/>
    </source>
</evidence>
<accession>A0A7W9KFT3</accession>
<gene>
    <name evidence="2" type="ORF">BJ998_002544</name>
</gene>
<sequence length="150" mass="17053">MGESRPRRSLADKLDALFLRVTRPNGQEFTYEEVATAIQTTGVTISQSYIWQLRKGKKDNPTIKHVQALADFFGVPPAYFFDDEATDRVTQQLDHLRAEQERLREITADDDVQLVAMRASQMDPATRQMFADLMLSVVRGQQAQRGPEVP</sequence>
<dbReference type="InterPro" id="IPR001387">
    <property type="entry name" value="Cro/C1-type_HTH"/>
</dbReference>
<name>A0A7W9KFT3_9PSEU</name>
<dbReference type="EMBL" id="JACHIR010000001">
    <property type="protein sequence ID" value="MBB5891348.1"/>
    <property type="molecule type" value="Genomic_DNA"/>
</dbReference>
<protein>
    <submittedName>
        <fullName evidence="2">Transcriptional regulator with XRE-family HTH domain</fullName>
    </submittedName>
</protein>